<dbReference type="AlphaFoldDB" id="A0A061SP89"/>
<keyword evidence="3" id="KW-1185">Reference proteome</keyword>
<protein>
    <submittedName>
        <fullName evidence="2">Adenylosuccinate lyase</fullName>
    </submittedName>
</protein>
<evidence type="ECO:0000259" key="1">
    <source>
        <dbReference type="Pfam" id="PF20056"/>
    </source>
</evidence>
<keyword evidence="2" id="KW-0456">Lyase</keyword>
<dbReference type="Pfam" id="PF20056">
    <property type="entry name" value="DUF6455"/>
    <property type="match status" value="1"/>
</dbReference>
<evidence type="ECO:0000313" key="3">
    <source>
        <dbReference type="Proteomes" id="UP000027337"/>
    </source>
</evidence>
<feature type="domain" description="DUF6455" evidence="1">
    <location>
        <begin position="1"/>
        <end position="84"/>
    </location>
</feature>
<name>A0A061SP89_9RHOB</name>
<organism evidence="2 3">
    <name type="scientific">Sulfitobacter mediterraneus</name>
    <dbReference type="NCBI Taxonomy" id="83219"/>
    <lineage>
        <taxon>Bacteria</taxon>
        <taxon>Pseudomonadati</taxon>
        <taxon>Pseudomonadota</taxon>
        <taxon>Alphaproteobacteria</taxon>
        <taxon>Rhodobacterales</taxon>
        <taxon>Roseobacteraceae</taxon>
        <taxon>Sulfitobacter</taxon>
    </lineage>
</organism>
<dbReference type="Proteomes" id="UP000027337">
    <property type="component" value="Unassembled WGS sequence"/>
</dbReference>
<proteinExistence type="predicted"/>
<dbReference type="EMBL" id="JEMU01000029">
    <property type="protein sequence ID" value="KAJ01473.1"/>
    <property type="molecule type" value="Genomic_DNA"/>
</dbReference>
<dbReference type="STRING" id="83219.PM02_19260"/>
<evidence type="ECO:0000313" key="2">
    <source>
        <dbReference type="EMBL" id="KAJ01473.1"/>
    </source>
</evidence>
<comment type="caution">
    <text evidence="2">The sequence shown here is derived from an EMBL/GenBank/DDBJ whole genome shotgun (WGS) entry which is preliminary data.</text>
</comment>
<gene>
    <name evidence="2" type="ORF">PM02_19260</name>
</gene>
<dbReference type="GO" id="GO:0016829">
    <property type="term" value="F:lyase activity"/>
    <property type="evidence" value="ECO:0007669"/>
    <property type="project" value="UniProtKB-KW"/>
</dbReference>
<accession>A0A061SP89</accession>
<reference evidence="2 3" key="1">
    <citation type="journal article" date="2014" name="Genome Announc.">
        <title>Draft Genome Sequences of Two Isolates of the Roseobacter Group, Sulfitobacter sp. Strains 3SOLIMAR09 and 1FIGIMAR09, from Harbors of Mallorca Island (Mediterranean Sea).</title>
        <authorList>
            <person name="Mas-Llado M."/>
            <person name="Pina-Villalonga J.M."/>
            <person name="Brunet-Galmes I."/>
            <person name="Nogales B."/>
            <person name="Bosch R."/>
        </authorList>
    </citation>
    <scope>NUCLEOTIDE SEQUENCE [LARGE SCALE GENOMIC DNA]</scope>
    <source>
        <strain evidence="2 3">1FIGIMAR09</strain>
    </source>
</reference>
<dbReference type="InterPro" id="IPR045601">
    <property type="entry name" value="DUF6455"/>
</dbReference>
<sequence length="85" mass="9284">MSMFSKVGKSADLSQQMADKVGVDVSGIIDQDPVAAGKVFRSITLRCSKCDQQTDCLDLLSNNERLDAPPDYCLNKQVLGTMKDK</sequence>
<dbReference type="eggNOG" id="ENOG5033CWB">
    <property type="taxonomic scope" value="Bacteria"/>
</dbReference>